<accession>A0A8H7RSD4</accession>
<evidence type="ECO:0000313" key="1">
    <source>
        <dbReference type="EMBL" id="KAG2216199.1"/>
    </source>
</evidence>
<dbReference type="Proteomes" id="UP000646827">
    <property type="component" value="Unassembled WGS sequence"/>
</dbReference>
<dbReference type="AlphaFoldDB" id="A0A8H7RSD4"/>
<dbReference type="EMBL" id="JAEPRB010000440">
    <property type="protein sequence ID" value="KAG2216199.1"/>
    <property type="molecule type" value="Genomic_DNA"/>
</dbReference>
<comment type="caution">
    <text evidence="1">The sequence shown here is derived from an EMBL/GenBank/DDBJ whole genome shotgun (WGS) entry which is preliminary data.</text>
</comment>
<evidence type="ECO:0000313" key="2">
    <source>
        <dbReference type="Proteomes" id="UP000646827"/>
    </source>
</evidence>
<name>A0A8H7RSD4_9FUNG</name>
<protein>
    <submittedName>
        <fullName evidence="1">Uncharacterized protein</fullName>
    </submittedName>
</protein>
<reference evidence="1 2" key="1">
    <citation type="submission" date="2020-12" db="EMBL/GenBank/DDBJ databases">
        <title>Metabolic potential, ecology and presence of endohyphal bacteria is reflected in genomic diversity of Mucoromycotina.</title>
        <authorList>
            <person name="Muszewska A."/>
            <person name="Okrasinska A."/>
            <person name="Steczkiewicz K."/>
            <person name="Drgas O."/>
            <person name="Orlowska M."/>
            <person name="Perlinska-Lenart U."/>
            <person name="Aleksandrzak-Piekarczyk T."/>
            <person name="Szatraj K."/>
            <person name="Zielenkiewicz U."/>
            <person name="Pilsyk S."/>
            <person name="Malc E."/>
            <person name="Mieczkowski P."/>
            <person name="Kruszewska J.S."/>
            <person name="Biernat P."/>
            <person name="Pawlowska J."/>
        </authorList>
    </citation>
    <scope>NUCLEOTIDE SEQUENCE [LARGE SCALE GENOMIC DNA]</scope>
    <source>
        <strain evidence="1 2">CBS 142.35</strain>
    </source>
</reference>
<gene>
    <name evidence="1" type="ORF">INT45_000799</name>
</gene>
<dbReference type="OrthoDB" id="2263464at2759"/>
<organism evidence="1 2">
    <name type="scientific">Circinella minor</name>
    <dbReference type="NCBI Taxonomy" id="1195481"/>
    <lineage>
        <taxon>Eukaryota</taxon>
        <taxon>Fungi</taxon>
        <taxon>Fungi incertae sedis</taxon>
        <taxon>Mucoromycota</taxon>
        <taxon>Mucoromycotina</taxon>
        <taxon>Mucoromycetes</taxon>
        <taxon>Mucorales</taxon>
        <taxon>Lichtheimiaceae</taxon>
        <taxon>Circinella</taxon>
    </lineage>
</organism>
<proteinExistence type="predicted"/>
<sequence>MTAQLKQEGMKDGRFRYNADGIIKDNNKSVKILLIDVSCFGSDETGKVSFDCVQNNLVLALPDEMWSPILGQGTAVRHWTMSVQAPNIFVMNKGQRVEVIPVNVSSKDLHLTKYIEFYKSLASACEDTMKTLAQLKDEHKDALHSATCGNRAILNSVKPLMVRLNEGKHMTIVADEEPKSTLCKS</sequence>
<keyword evidence="2" id="KW-1185">Reference proteome</keyword>